<reference evidence="3" key="1">
    <citation type="journal article" date="2021" name="Nat. Commun.">
        <title>Genetic determinants of endophytism in the Arabidopsis root mycobiome.</title>
        <authorList>
            <person name="Mesny F."/>
            <person name="Miyauchi S."/>
            <person name="Thiergart T."/>
            <person name="Pickel B."/>
            <person name="Atanasova L."/>
            <person name="Karlsson M."/>
            <person name="Huettel B."/>
            <person name="Barry K.W."/>
            <person name="Haridas S."/>
            <person name="Chen C."/>
            <person name="Bauer D."/>
            <person name="Andreopoulos W."/>
            <person name="Pangilinan J."/>
            <person name="LaButti K."/>
            <person name="Riley R."/>
            <person name="Lipzen A."/>
            <person name="Clum A."/>
            <person name="Drula E."/>
            <person name="Henrissat B."/>
            <person name="Kohler A."/>
            <person name="Grigoriev I.V."/>
            <person name="Martin F.M."/>
            <person name="Hacquard S."/>
        </authorList>
    </citation>
    <scope>NUCLEOTIDE SEQUENCE</scope>
    <source>
        <strain evidence="3">MPI-SDFR-AT-0073</strain>
    </source>
</reference>
<proteinExistence type="predicted"/>
<dbReference type="EMBL" id="JAGPXC010000002">
    <property type="protein sequence ID" value="KAH6657142.1"/>
    <property type="molecule type" value="Genomic_DNA"/>
</dbReference>
<name>A0A9P8US65_9PEZI</name>
<evidence type="ECO:0000313" key="3">
    <source>
        <dbReference type="EMBL" id="KAH6657142.1"/>
    </source>
</evidence>
<dbReference type="PANTHER" id="PTHR48070">
    <property type="entry name" value="ESTERASE OVCA2"/>
    <property type="match status" value="1"/>
</dbReference>
<dbReference type="GO" id="GO:0005737">
    <property type="term" value="C:cytoplasm"/>
    <property type="evidence" value="ECO:0007669"/>
    <property type="project" value="TreeGrafter"/>
</dbReference>
<keyword evidence="4" id="KW-1185">Reference proteome</keyword>
<dbReference type="OrthoDB" id="2094269at2759"/>
<dbReference type="RefSeq" id="XP_045961376.1">
    <property type="nucleotide sequence ID" value="XM_046099519.1"/>
</dbReference>
<dbReference type="GO" id="GO:0005634">
    <property type="term" value="C:nucleus"/>
    <property type="evidence" value="ECO:0007669"/>
    <property type="project" value="TreeGrafter"/>
</dbReference>
<evidence type="ECO:0000259" key="2">
    <source>
        <dbReference type="Pfam" id="PF03959"/>
    </source>
</evidence>
<dbReference type="GeneID" id="70128411"/>
<dbReference type="GO" id="GO:0019748">
    <property type="term" value="P:secondary metabolic process"/>
    <property type="evidence" value="ECO:0007669"/>
    <property type="project" value="TreeGrafter"/>
</dbReference>
<sequence>MKFLCLHGYQQSAVIMQSETRFLKDIFEQTIGEEVIFFYPSAPFSSVPTASNEPTYAWWPNDPTAADIETFSYLSNILDKEGPFDGVVGFSQGGSVGSLLAAFLERPRHVRPSNLTTSHGPLQLVISYSGYHEDDERLQKYYAQKIKTPILHFISSTDPVMAEERCFRLVERCEDPDDKVIVYTGSGFHRVPATKMTAQALSRFLAEVLDIEDDC</sequence>
<dbReference type="SUPFAM" id="SSF53474">
    <property type="entry name" value="alpha/beta-Hydrolases"/>
    <property type="match status" value="1"/>
</dbReference>
<dbReference type="AlphaFoldDB" id="A0A9P8US65"/>
<dbReference type="InterPro" id="IPR029058">
    <property type="entry name" value="AB_hydrolase_fold"/>
</dbReference>
<gene>
    <name evidence="3" type="ORF">BKA67DRAFT_532367</name>
</gene>
<dbReference type="Gene3D" id="3.40.50.1820">
    <property type="entry name" value="alpha/beta hydrolase"/>
    <property type="match status" value="1"/>
</dbReference>
<accession>A0A9P8US65</accession>
<evidence type="ECO:0000313" key="4">
    <source>
        <dbReference type="Proteomes" id="UP000758603"/>
    </source>
</evidence>
<organism evidence="3 4">
    <name type="scientific">Truncatella angustata</name>
    <dbReference type="NCBI Taxonomy" id="152316"/>
    <lineage>
        <taxon>Eukaryota</taxon>
        <taxon>Fungi</taxon>
        <taxon>Dikarya</taxon>
        <taxon>Ascomycota</taxon>
        <taxon>Pezizomycotina</taxon>
        <taxon>Sordariomycetes</taxon>
        <taxon>Xylariomycetidae</taxon>
        <taxon>Amphisphaeriales</taxon>
        <taxon>Sporocadaceae</taxon>
        <taxon>Truncatella</taxon>
    </lineage>
</organism>
<evidence type="ECO:0000256" key="1">
    <source>
        <dbReference type="ARBA" id="ARBA00022801"/>
    </source>
</evidence>
<dbReference type="Proteomes" id="UP000758603">
    <property type="component" value="Unassembled WGS sequence"/>
</dbReference>
<comment type="caution">
    <text evidence="3">The sequence shown here is derived from an EMBL/GenBank/DDBJ whole genome shotgun (WGS) entry which is preliminary data.</text>
</comment>
<dbReference type="GO" id="GO:0016787">
    <property type="term" value="F:hydrolase activity"/>
    <property type="evidence" value="ECO:0007669"/>
    <property type="project" value="UniProtKB-KW"/>
</dbReference>
<dbReference type="PANTHER" id="PTHR48070:SF6">
    <property type="entry name" value="ESTERASE OVCA2"/>
    <property type="match status" value="1"/>
</dbReference>
<feature type="domain" description="Serine hydrolase" evidence="2">
    <location>
        <begin position="2"/>
        <end position="199"/>
    </location>
</feature>
<keyword evidence="1 3" id="KW-0378">Hydrolase</keyword>
<dbReference type="InterPro" id="IPR005645">
    <property type="entry name" value="FSH-like_dom"/>
</dbReference>
<protein>
    <submittedName>
        <fullName evidence="3">Serine hydrolase FSH</fullName>
    </submittedName>
</protein>
<dbReference type="Pfam" id="PF03959">
    <property type="entry name" value="FSH1"/>
    <property type="match status" value="1"/>
</dbReference>
<dbReference type="InterPro" id="IPR050593">
    <property type="entry name" value="LovG"/>
</dbReference>